<name>A0A5R8KE33_9BACT</name>
<gene>
    <name evidence="1" type="ORF">FEM03_16195</name>
</gene>
<dbReference type="EMBL" id="VAUV01000011">
    <property type="protein sequence ID" value="TLD69859.1"/>
    <property type="molecule type" value="Genomic_DNA"/>
</dbReference>
<evidence type="ECO:0000313" key="1">
    <source>
        <dbReference type="EMBL" id="TLD69859.1"/>
    </source>
</evidence>
<protein>
    <submittedName>
        <fullName evidence="1">Uncharacterized protein</fullName>
    </submittedName>
</protein>
<evidence type="ECO:0000313" key="2">
    <source>
        <dbReference type="Proteomes" id="UP000306196"/>
    </source>
</evidence>
<sequence length="409" mass="45317">MANVGTSQEAAVSTRDMGTWWDGAYLEGRGLVLFGDKELPLSQKNEVKARELSAPFPETLYSPFGLVFPALGGSDGPALSSTPNTEEKFVMILRLQSDLESEPGNARPATFEWQNDSGSESWMTKSAVITEFYFPGIGGPLFRANTNDGIGFHVVAGASWDRFDGDEDQIDSRKFKLLGEFVAFPATIGRVMNSSQLVKVGVTYEEDAVRDLDRYTLDLHWNPAIGLPVWFSGGSDQKIRTLWIGGRTYIEDGKFIYNEEVMKTNANIREARRRYAAGELTAPGFQEAVEQELPSTYLSVKPDVGLELGESEEFSDVLSNFTEGAVRYGIEVALSFREPLKLPGKVDFVYKLIGRTFFDGGDNHVFHEASVVYKGKYLPMSVSASYEYGENAPDYVKRDLVKVGVGLKF</sequence>
<accession>A0A5R8KE33</accession>
<dbReference type="Proteomes" id="UP000306196">
    <property type="component" value="Unassembled WGS sequence"/>
</dbReference>
<reference evidence="1 2" key="1">
    <citation type="submission" date="2019-05" db="EMBL/GenBank/DDBJ databases">
        <title>Verrucobacter flavum gen. nov., sp. nov. a new member of the family Verrucomicrobiaceae.</title>
        <authorList>
            <person name="Szuroczki S."/>
            <person name="Abbaszade G."/>
            <person name="Szabo A."/>
            <person name="Felfoldi T."/>
            <person name="Schumann P."/>
            <person name="Boka K."/>
            <person name="Keki Z."/>
            <person name="Toumi M."/>
            <person name="Toth E."/>
        </authorList>
    </citation>
    <scope>NUCLEOTIDE SEQUENCE [LARGE SCALE GENOMIC DNA]</scope>
    <source>
        <strain evidence="1 2">MG-N-17</strain>
    </source>
</reference>
<organism evidence="1 2">
    <name type="scientific">Phragmitibacter flavus</name>
    <dbReference type="NCBI Taxonomy" id="2576071"/>
    <lineage>
        <taxon>Bacteria</taxon>
        <taxon>Pseudomonadati</taxon>
        <taxon>Verrucomicrobiota</taxon>
        <taxon>Verrucomicrobiia</taxon>
        <taxon>Verrucomicrobiales</taxon>
        <taxon>Verrucomicrobiaceae</taxon>
        <taxon>Phragmitibacter</taxon>
    </lineage>
</organism>
<dbReference type="AlphaFoldDB" id="A0A5R8KE33"/>
<keyword evidence="2" id="KW-1185">Reference proteome</keyword>
<proteinExistence type="predicted"/>
<comment type="caution">
    <text evidence="1">The sequence shown here is derived from an EMBL/GenBank/DDBJ whole genome shotgun (WGS) entry which is preliminary data.</text>
</comment>